<dbReference type="AlphaFoldDB" id="A0A9P8MZN0"/>
<keyword evidence="2" id="KW-1185">Reference proteome</keyword>
<dbReference type="GeneID" id="68352553"/>
<evidence type="ECO:0000313" key="2">
    <source>
        <dbReference type="Proteomes" id="UP000824596"/>
    </source>
</evidence>
<dbReference type="Gene3D" id="3.30.460.40">
    <property type="match status" value="1"/>
</dbReference>
<proteinExistence type="predicted"/>
<accession>A0A9P8MZN0</accession>
<name>A0A9P8MZN0_9HYPO</name>
<evidence type="ECO:0000313" key="1">
    <source>
        <dbReference type="EMBL" id="KAH0965408.1"/>
    </source>
</evidence>
<dbReference type="OrthoDB" id="10066232at2759"/>
<dbReference type="SUPFAM" id="SSF81301">
    <property type="entry name" value="Nucleotidyltransferase"/>
    <property type="match status" value="1"/>
</dbReference>
<dbReference type="EMBL" id="JAIZPD010000003">
    <property type="protein sequence ID" value="KAH0965408.1"/>
    <property type="molecule type" value="Genomic_DNA"/>
</dbReference>
<organism evidence="1 2">
    <name type="scientific">Hirsutella rhossiliensis</name>
    <dbReference type="NCBI Taxonomy" id="111463"/>
    <lineage>
        <taxon>Eukaryota</taxon>
        <taxon>Fungi</taxon>
        <taxon>Dikarya</taxon>
        <taxon>Ascomycota</taxon>
        <taxon>Pezizomycotina</taxon>
        <taxon>Sordariomycetes</taxon>
        <taxon>Hypocreomycetidae</taxon>
        <taxon>Hypocreales</taxon>
        <taxon>Ophiocordycipitaceae</taxon>
        <taxon>Hirsutella</taxon>
    </lineage>
</organism>
<sequence length="224" mass="25253">MAPTESMQMAVEAMSAILDKHGIHHAVIGGFAVQLLGHTRATSDIDFEIDVGKVSELRGRVSQLLIESDARFSLEHFKLFFTPSQLPQLRVPMEMLPIGELGLPTQLQVIRPGNGLVPILRPGILILTKIKRCATLIDSTRPKSLTKFRFDVSDIEFLLKWLVNNDEKVDFAGYQSRAVHRLYAAAGELLKHWKETGQEELVQLMDSVLEEDDREKIKVEIKVE</sequence>
<comment type="caution">
    <text evidence="1">The sequence shown here is derived from an EMBL/GenBank/DDBJ whole genome shotgun (WGS) entry which is preliminary data.</text>
</comment>
<dbReference type="Proteomes" id="UP000824596">
    <property type="component" value="Unassembled WGS sequence"/>
</dbReference>
<protein>
    <submittedName>
        <fullName evidence="1">Uncharacterized protein</fullName>
    </submittedName>
</protein>
<gene>
    <name evidence="1" type="ORF">HRG_03424</name>
</gene>
<dbReference type="RefSeq" id="XP_044722921.1">
    <property type="nucleotide sequence ID" value="XM_044861895.1"/>
</dbReference>
<dbReference type="InterPro" id="IPR043519">
    <property type="entry name" value="NT_sf"/>
</dbReference>
<reference evidence="1" key="1">
    <citation type="submission" date="2021-09" db="EMBL/GenBank/DDBJ databases">
        <title>A high-quality genome of the endoparasitic fungus Hirsutella rhossiliensis with a comparison of Hirsutella genomes reveals transposable elements contributing to genome size variation.</title>
        <authorList>
            <person name="Lin R."/>
            <person name="Jiao Y."/>
            <person name="Sun X."/>
            <person name="Ling J."/>
            <person name="Xie B."/>
            <person name="Cheng X."/>
        </authorList>
    </citation>
    <scope>NUCLEOTIDE SEQUENCE</scope>
    <source>
        <strain evidence="1">HR02</strain>
    </source>
</reference>